<dbReference type="PROSITE" id="PS50181">
    <property type="entry name" value="FBOX"/>
    <property type="match status" value="1"/>
</dbReference>
<dbReference type="AlphaFoldDB" id="A0AAD7CCY7"/>
<dbReference type="Proteomes" id="UP001221142">
    <property type="component" value="Unassembled WGS sequence"/>
</dbReference>
<reference evidence="2" key="1">
    <citation type="submission" date="2023-03" db="EMBL/GenBank/DDBJ databases">
        <title>Massive genome expansion in bonnet fungi (Mycena s.s.) driven by repeated elements and novel gene families across ecological guilds.</title>
        <authorList>
            <consortium name="Lawrence Berkeley National Laboratory"/>
            <person name="Harder C.B."/>
            <person name="Miyauchi S."/>
            <person name="Viragh M."/>
            <person name="Kuo A."/>
            <person name="Thoen E."/>
            <person name="Andreopoulos B."/>
            <person name="Lu D."/>
            <person name="Skrede I."/>
            <person name="Drula E."/>
            <person name="Henrissat B."/>
            <person name="Morin E."/>
            <person name="Kohler A."/>
            <person name="Barry K."/>
            <person name="LaButti K."/>
            <person name="Morin E."/>
            <person name="Salamov A."/>
            <person name="Lipzen A."/>
            <person name="Mereny Z."/>
            <person name="Hegedus B."/>
            <person name="Baldrian P."/>
            <person name="Stursova M."/>
            <person name="Weitz H."/>
            <person name="Taylor A."/>
            <person name="Grigoriev I.V."/>
            <person name="Nagy L.G."/>
            <person name="Martin F."/>
            <person name="Kauserud H."/>
        </authorList>
    </citation>
    <scope>NUCLEOTIDE SEQUENCE</scope>
    <source>
        <strain evidence="2">9284</strain>
    </source>
</reference>
<keyword evidence="3" id="KW-1185">Reference proteome</keyword>
<feature type="domain" description="F-box" evidence="1">
    <location>
        <begin position="1"/>
        <end position="45"/>
    </location>
</feature>
<accession>A0AAD7CCY7</accession>
<dbReference type="Gene3D" id="1.20.1280.50">
    <property type="match status" value="1"/>
</dbReference>
<dbReference type="InterPro" id="IPR036047">
    <property type="entry name" value="F-box-like_dom_sf"/>
</dbReference>
<dbReference type="Pfam" id="PF12937">
    <property type="entry name" value="F-box-like"/>
    <property type="match status" value="1"/>
</dbReference>
<proteinExistence type="predicted"/>
<evidence type="ECO:0000313" key="2">
    <source>
        <dbReference type="EMBL" id="KAJ7644886.1"/>
    </source>
</evidence>
<evidence type="ECO:0000259" key="1">
    <source>
        <dbReference type="PROSITE" id="PS50181"/>
    </source>
</evidence>
<dbReference type="InterPro" id="IPR001810">
    <property type="entry name" value="F-box_dom"/>
</dbReference>
<organism evidence="2 3">
    <name type="scientific">Roridomyces roridus</name>
    <dbReference type="NCBI Taxonomy" id="1738132"/>
    <lineage>
        <taxon>Eukaryota</taxon>
        <taxon>Fungi</taxon>
        <taxon>Dikarya</taxon>
        <taxon>Basidiomycota</taxon>
        <taxon>Agaricomycotina</taxon>
        <taxon>Agaricomycetes</taxon>
        <taxon>Agaricomycetidae</taxon>
        <taxon>Agaricales</taxon>
        <taxon>Marasmiineae</taxon>
        <taxon>Mycenaceae</taxon>
        <taxon>Roridomyces</taxon>
    </lineage>
</organism>
<evidence type="ECO:0000313" key="3">
    <source>
        <dbReference type="Proteomes" id="UP001221142"/>
    </source>
</evidence>
<gene>
    <name evidence="2" type="ORF">FB45DRAFT_1053526</name>
</gene>
<dbReference type="SUPFAM" id="SSF81383">
    <property type="entry name" value="F-box domain"/>
    <property type="match status" value="1"/>
</dbReference>
<sequence>MLDRLNQDVLLLIFALCDIHTILSLSSVNKGFHQLAFSAEVWTSIALNLSARGLLDLPDDMEGLSMKDEIMRAVHQEKPPWIFYRKSFKNISQLKYFAVILKTFAQC</sequence>
<protein>
    <recommendedName>
        <fullName evidence="1">F-box domain-containing protein</fullName>
    </recommendedName>
</protein>
<comment type="caution">
    <text evidence="2">The sequence shown here is derived from an EMBL/GenBank/DDBJ whole genome shotgun (WGS) entry which is preliminary data.</text>
</comment>
<name>A0AAD7CCY7_9AGAR</name>
<dbReference type="EMBL" id="JARKIF010000003">
    <property type="protein sequence ID" value="KAJ7644886.1"/>
    <property type="molecule type" value="Genomic_DNA"/>
</dbReference>